<dbReference type="AlphaFoldDB" id="A0A1V9DDG4"/>
<dbReference type="InterPro" id="IPR009678">
    <property type="entry name" value="Phage_tail_completion_R"/>
</dbReference>
<comment type="caution">
    <text evidence="1">The sequence shown here is derived from an EMBL/GenBank/DDBJ whole genome shotgun (WGS) entry which is preliminary data.</text>
</comment>
<keyword evidence="2" id="KW-1185">Reference proteome</keyword>
<dbReference type="OrthoDB" id="8564199at2"/>
<dbReference type="RefSeq" id="WP_081140836.1">
    <property type="nucleotide sequence ID" value="NZ_MWUE01000025.1"/>
</dbReference>
<gene>
    <name evidence="1" type="ORF">B2J69_17070</name>
</gene>
<protein>
    <submittedName>
        <fullName evidence="1">Phage tail protein</fullName>
    </submittedName>
</protein>
<accession>A0A1V9DDG4</accession>
<dbReference type="Proteomes" id="UP000192769">
    <property type="component" value="Unassembled WGS sequence"/>
</dbReference>
<proteinExistence type="predicted"/>
<dbReference type="Pfam" id="PF06891">
    <property type="entry name" value="P2_Phage_GpR"/>
    <property type="match status" value="1"/>
</dbReference>
<name>A0A1V9DDG4_9GAMM</name>
<evidence type="ECO:0000313" key="2">
    <source>
        <dbReference type="Proteomes" id="UP000192769"/>
    </source>
</evidence>
<evidence type="ECO:0000313" key="1">
    <source>
        <dbReference type="EMBL" id="OQP31911.1"/>
    </source>
</evidence>
<dbReference type="EMBL" id="MWUE01000025">
    <property type="protein sequence ID" value="OQP31911.1"/>
    <property type="molecule type" value="Genomic_DNA"/>
</dbReference>
<reference evidence="1 2" key="1">
    <citation type="submission" date="2017-02" db="EMBL/GenBank/DDBJ databases">
        <title>Whole genome shotgun sequence of Pantoea agglomerans strain AS1 isolated from a cycad, Zamia floridana in Central Florida, USA.</title>
        <authorList>
            <person name="Lata P."/>
            <person name="Govindarajan S."/>
            <person name="Qi F."/>
            <person name="Li J.-L."/>
            <person name="Maurya S.K."/>
            <person name="Sahoo M.K."/>
        </authorList>
    </citation>
    <scope>NUCLEOTIDE SEQUENCE [LARGE SCALE GENOMIC DNA]</scope>
    <source>
        <strain evidence="1 2">AS1</strain>
    </source>
</reference>
<sequence>MQKPQQLRAALNRSVPLLQQNPERLTMSIAAGTVVATSAPSLSFEYRYRLELTIADVQQEIEAAIVPLLAWLRDNQPEMMGNADKRRSDFTFATDAAGALSIGLQLSERVLVTQQQSALQVTFPGEPTPPANDEAPLQLWVHGALVSEWQR</sequence>
<organism evidence="1 2">
    <name type="scientific">Pantoea latae</name>
    <dbReference type="NCBI Taxonomy" id="1964541"/>
    <lineage>
        <taxon>Bacteria</taxon>
        <taxon>Pseudomonadati</taxon>
        <taxon>Pseudomonadota</taxon>
        <taxon>Gammaproteobacteria</taxon>
        <taxon>Enterobacterales</taxon>
        <taxon>Erwiniaceae</taxon>
        <taxon>Pantoea</taxon>
    </lineage>
</organism>